<evidence type="ECO:0000313" key="10">
    <source>
        <dbReference type="Proteomes" id="UP000718278"/>
    </source>
</evidence>
<evidence type="ECO:0000256" key="4">
    <source>
        <dbReference type="ARBA" id="ARBA00022989"/>
    </source>
</evidence>
<comment type="similarity">
    <text evidence="2">Belongs to the EamA transporter family.</text>
</comment>
<evidence type="ECO:0000256" key="2">
    <source>
        <dbReference type="ARBA" id="ARBA00007362"/>
    </source>
</evidence>
<organism evidence="9 10">
    <name type="scientific">Brucella pituitosa</name>
    <dbReference type="NCBI Taxonomy" id="571256"/>
    <lineage>
        <taxon>Bacteria</taxon>
        <taxon>Pseudomonadati</taxon>
        <taxon>Pseudomonadota</taxon>
        <taxon>Alphaproteobacteria</taxon>
        <taxon>Hyphomicrobiales</taxon>
        <taxon>Brucellaceae</taxon>
        <taxon>Brucella/Ochrobactrum group</taxon>
        <taxon>Brucella</taxon>
    </lineage>
</organism>
<reference evidence="9 10" key="1">
    <citation type="submission" date="2020-10" db="EMBL/GenBank/DDBJ databases">
        <title>Genomic characterization of underground lake bacteria from Wind Cave National Park: Insight into the archetypical LuxI/LuxR and identification of LuxR solos.</title>
        <authorList>
            <person name="Wengert P.C."/>
            <person name="Savka M.A."/>
        </authorList>
    </citation>
    <scope>NUCLEOTIDE SEQUENCE [LARGE SCALE GENOMIC DNA]</scope>
    <source>
        <strain evidence="9 10">SD316</strain>
    </source>
</reference>
<evidence type="ECO:0000313" key="9">
    <source>
        <dbReference type="EMBL" id="MBO1042327.1"/>
    </source>
</evidence>
<feature type="transmembrane region" description="Helical" evidence="7">
    <location>
        <begin position="47"/>
        <end position="66"/>
    </location>
</feature>
<name>A0ABS3K5Z7_9HYPH</name>
<dbReference type="EMBL" id="JADIJS010000010">
    <property type="protein sequence ID" value="MBO1042327.1"/>
    <property type="molecule type" value="Genomic_DNA"/>
</dbReference>
<dbReference type="InterPro" id="IPR000620">
    <property type="entry name" value="EamA_dom"/>
</dbReference>
<proteinExistence type="inferred from homology"/>
<evidence type="ECO:0000256" key="6">
    <source>
        <dbReference type="SAM" id="MobiDB-lite"/>
    </source>
</evidence>
<evidence type="ECO:0000256" key="3">
    <source>
        <dbReference type="ARBA" id="ARBA00022692"/>
    </source>
</evidence>
<gene>
    <name evidence="9" type="ORF">IPV26_21970</name>
</gene>
<evidence type="ECO:0000256" key="7">
    <source>
        <dbReference type="SAM" id="Phobius"/>
    </source>
</evidence>
<dbReference type="Proteomes" id="UP000718278">
    <property type="component" value="Unassembled WGS sequence"/>
</dbReference>
<dbReference type="InterPro" id="IPR037185">
    <property type="entry name" value="EmrE-like"/>
</dbReference>
<protein>
    <submittedName>
        <fullName evidence="9">DMT family transporter</fullName>
    </submittedName>
</protein>
<dbReference type="PANTHER" id="PTHR32322">
    <property type="entry name" value="INNER MEMBRANE TRANSPORTER"/>
    <property type="match status" value="1"/>
</dbReference>
<feature type="domain" description="EamA" evidence="8">
    <location>
        <begin position="19"/>
        <end position="148"/>
    </location>
</feature>
<evidence type="ECO:0000256" key="1">
    <source>
        <dbReference type="ARBA" id="ARBA00004141"/>
    </source>
</evidence>
<accession>A0ABS3K5Z7</accession>
<dbReference type="PANTHER" id="PTHR32322:SF2">
    <property type="entry name" value="EAMA DOMAIN-CONTAINING PROTEIN"/>
    <property type="match status" value="1"/>
</dbReference>
<dbReference type="InterPro" id="IPR050638">
    <property type="entry name" value="AA-Vitamin_Transporters"/>
</dbReference>
<evidence type="ECO:0000259" key="8">
    <source>
        <dbReference type="Pfam" id="PF00892"/>
    </source>
</evidence>
<dbReference type="Pfam" id="PF00892">
    <property type="entry name" value="EamA"/>
    <property type="match status" value="1"/>
</dbReference>
<comment type="subcellular location">
    <subcellularLocation>
        <location evidence="1">Membrane</location>
        <topology evidence="1">Multi-pass membrane protein</topology>
    </subcellularLocation>
</comment>
<feature type="transmembrane region" description="Helical" evidence="7">
    <location>
        <begin position="132"/>
        <end position="151"/>
    </location>
</feature>
<keyword evidence="3 7" id="KW-0812">Transmembrane</keyword>
<feature type="transmembrane region" description="Helical" evidence="7">
    <location>
        <begin position="16"/>
        <end position="35"/>
    </location>
</feature>
<feature type="region of interest" description="Disordered" evidence="6">
    <location>
        <begin position="165"/>
        <end position="190"/>
    </location>
</feature>
<evidence type="ECO:0000256" key="5">
    <source>
        <dbReference type="ARBA" id="ARBA00023136"/>
    </source>
</evidence>
<dbReference type="SUPFAM" id="SSF103481">
    <property type="entry name" value="Multidrug resistance efflux transporter EmrE"/>
    <property type="match status" value="1"/>
</dbReference>
<feature type="transmembrane region" description="Helical" evidence="7">
    <location>
        <begin position="78"/>
        <end position="100"/>
    </location>
</feature>
<keyword evidence="10" id="KW-1185">Reference proteome</keyword>
<keyword evidence="5 7" id="KW-0472">Membrane</keyword>
<comment type="caution">
    <text evidence="9">The sequence shown here is derived from an EMBL/GenBank/DDBJ whole genome shotgun (WGS) entry which is preliminary data.</text>
</comment>
<sequence>MVFLCRLRQFSHRSNGRHVLILISAAGIAIYYIWSAELTQKYGLMPVAAWNMLVGLMTVLPLAGWEMSGQSITITTELLAVIIYLGVLVTVIGLILWLYLLKTIPARIAASVQYLQPVFGISASAFLFGDKLGLLFAVGVALVLAGLGVNGRTQQAGLLKSALSNSDSNSRISRTSAARPSSSPRDDQSVQGLSFCNWHRASC</sequence>
<feature type="compositionally biased region" description="Low complexity" evidence="6">
    <location>
        <begin position="170"/>
        <end position="183"/>
    </location>
</feature>
<keyword evidence="4 7" id="KW-1133">Transmembrane helix</keyword>